<dbReference type="AlphaFoldDB" id="X1D8T2"/>
<protein>
    <submittedName>
        <fullName evidence="1">Uncharacterized protein</fullName>
    </submittedName>
</protein>
<feature type="non-terminal residue" evidence="1">
    <location>
        <position position="1"/>
    </location>
</feature>
<accession>X1D8T2</accession>
<dbReference type="EMBL" id="BART01030361">
    <property type="protein sequence ID" value="GAH16642.1"/>
    <property type="molecule type" value="Genomic_DNA"/>
</dbReference>
<comment type="caution">
    <text evidence="1">The sequence shown here is derived from an EMBL/GenBank/DDBJ whole genome shotgun (WGS) entry which is preliminary data.</text>
</comment>
<proteinExistence type="predicted"/>
<name>X1D8T2_9ZZZZ</name>
<organism evidence="1">
    <name type="scientific">marine sediment metagenome</name>
    <dbReference type="NCBI Taxonomy" id="412755"/>
    <lineage>
        <taxon>unclassified sequences</taxon>
        <taxon>metagenomes</taxon>
        <taxon>ecological metagenomes</taxon>
    </lineage>
</organism>
<gene>
    <name evidence="1" type="ORF">S01H4_53037</name>
</gene>
<sequence length="105" mass="12162">VMTIFIPKLTPKHTKPRIMLHLGNGAGTCLVRYKDPEALIETLEDMIDTLRSEKWTEAWWRAEDFSSRIIDNGEIVLEEEIVDINEWKKEILNVPDLTIVGVKED</sequence>
<evidence type="ECO:0000313" key="1">
    <source>
        <dbReference type="EMBL" id="GAH16642.1"/>
    </source>
</evidence>
<reference evidence="1" key="1">
    <citation type="journal article" date="2014" name="Front. Microbiol.">
        <title>High frequency of phylogenetically diverse reductive dehalogenase-homologous genes in deep subseafloor sedimentary metagenomes.</title>
        <authorList>
            <person name="Kawai M."/>
            <person name="Futagami T."/>
            <person name="Toyoda A."/>
            <person name="Takaki Y."/>
            <person name="Nishi S."/>
            <person name="Hori S."/>
            <person name="Arai W."/>
            <person name="Tsubouchi T."/>
            <person name="Morono Y."/>
            <person name="Uchiyama I."/>
            <person name="Ito T."/>
            <person name="Fujiyama A."/>
            <person name="Inagaki F."/>
            <person name="Takami H."/>
        </authorList>
    </citation>
    <scope>NUCLEOTIDE SEQUENCE</scope>
    <source>
        <strain evidence="1">Expedition CK06-06</strain>
    </source>
</reference>